<evidence type="ECO:0000256" key="4">
    <source>
        <dbReference type="ARBA" id="ARBA00022617"/>
    </source>
</evidence>
<dbReference type="PANTHER" id="PTHR47953">
    <property type="entry name" value="OS08G0105600 PROTEIN"/>
    <property type="match status" value="1"/>
</dbReference>
<dbReference type="GO" id="GO:0005506">
    <property type="term" value="F:iron ion binding"/>
    <property type="evidence" value="ECO:0007669"/>
    <property type="project" value="InterPro"/>
</dbReference>
<evidence type="ECO:0000256" key="3">
    <source>
        <dbReference type="ARBA" id="ARBA00010617"/>
    </source>
</evidence>
<dbReference type="InterPro" id="IPR052306">
    <property type="entry name" value="CYP450_71D"/>
</dbReference>
<keyword evidence="4 12" id="KW-0349">Heme</keyword>
<dbReference type="AlphaFoldDB" id="A0A922E2Q9"/>
<keyword evidence="6 12" id="KW-0479">Metal-binding</keyword>
<gene>
    <name evidence="13" type="ORF">I3842_09G103500</name>
</gene>
<accession>A0A922E2Q9</accession>
<dbReference type="Pfam" id="PF00067">
    <property type="entry name" value="p450"/>
    <property type="match status" value="1"/>
</dbReference>
<evidence type="ECO:0000256" key="8">
    <source>
        <dbReference type="ARBA" id="ARBA00023002"/>
    </source>
</evidence>
<sequence>MPERFAGSSTDFKGTSFEYIPFGAGRRMCPGILFGLANIELSLAQLLYHFDWELPGRTKPEDLEMSETVGAVAARKKPLYLIATPFTPSLHDESPAAADFQI</sequence>
<evidence type="ECO:0000256" key="2">
    <source>
        <dbReference type="ARBA" id="ARBA00004167"/>
    </source>
</evidence>
<dbReference type="Proteomes" id="UP000811246">
    <property type="component" value="Chromosome 9"/>
</dbReference>
<dbReference type="InterPro" id="IPR001128">
    <property type="entry name" value="Cyt_P450"/>
</dbReference>
<evidence type="ECO:0000256" key="5">
    <source>
        <dbReference type="ARBA" id="ARBA00022692"/>
    </source>
</evidence>
<dbReference type="GO" id="GO:0004497">
    <property type="term" value="F:monooxygenase activity"/>
    <property type="evidence" value="ECO:0007669"/>
    <property type="project" value="UniProtKB-KW"/>
</dbReference>
<evidence type="ECO:0008006" key="15">
    <source>
        <dbReference type="Google" id="ProtNLM"/>
    </source>
</evidence>
<name>A0A922E2Q9_CARIL</name>
<evidence type="ECO:0000256" key="1">
    <source>
        <dbReference type="ARBA" id="ARBA00001971"/>
    </source>
</evidence>
<evidence type="ECO:0000256" key="7">
    <source>
        <dbReference type="ARBA" id="ARBA00022989"/>
    </source>
</evidence>
<dbReference type="EMBL" id="CM031833">
    <property type="protein sequence ID" value="KAG6695545.1"/>
    <property type="molecule type" value="Genomic_DNA"/>
</dbReference>
<evidence type="ECO:0000256" key="11">
    <source>
        <dbReference type="ARBA" id="ARBA00023136"/>
    </source>
</evidence>
<dbReference type="GO" id="GO:0020037">
    <property type="term" value="F:heme binding"/>
    <property type="evidence" value="ECO:0007669"/>
    <property type="project" value="InterPro"/>
</dbReference>
<organism evidence="13 14">
    <name type="scientific">Carya illinoinensis</name>
    <name type="common">Pecan</name>
    <dbReference type="NCBI Taxonomy" id="32201"/>
    <lineage>
        <taxon>Eukaryota</taxon>
        <taxon>Viridiplantae</taxon>
        <taxon>Streptophyta</taxon>
        <taxon>Embryophyta</taxon>
        <taxon>Tracheophyta</taxon>
        <taxon>Spermatophyta</taxon>
        <taxon>Magnoliopsida</taxon>
        <taxon>eudicotyledons</taxon>
        <taxon>Gunneridae</taxon>
        <taxon>Pentapetalae</taxon>
        <taxon>rosids</taxon>
        <taxon>fabids</taxon>
        <taxon>Fagales</taxon>
        <taxon>Juglandaceae</taxon>
        <taxon>Carya</taxon>
    </lineage>
</organism>
<comment type="subcellular location">
    <subcellularLocation>
        <location evidence="2">Membrane</location>
        <topology evidence="2">Single-pass membrane protein</topology>
    </subcellularLocation>
</comment>
<evidence type="ECO:0000313" key="13">
    <source>
        <dbReference type="EMBL" id="KAG6695545.1"/>
    </source>
</evidence>
<reference evidence="13" key="1">
    <citation type="submission" date="2021-01" db="EMBL/GenBank/DDBJ databases">
        <authorList>
            <person name="Lovell J.T."/>
            <person name="Bentley N."/>
            <person name="Bhattarai G."/>
            <person name="Jenkins J.W."/>
            <person name="Sreedasyam A."/>
            <person name="Alarcon Y."/>
            <person name="Bock C."/>
            <person name="Boston L."/>
            <person name="Carlson J."/>
            <person name="Cervantes K."/>
            <person name="Clermont K."/>
            <person name="Krom N."/>
            <person name="Kubenka K."/>
            <person name="Mamidi S."/>
            <person name="Mattison C."/>
            <person name="Monteros M."/>
            <person name="Pisani C."/>
            <person name="Plott C."/>
            <person name="Rajasekar S."/>
            <person name="Rhein H.S."/>
            <person name="Rohla C."/>
            <person name="Song M."/>
            <person name="Hilaire R.S."/>
            <person name="Shu S."/>
            <person name="Wells L."/>
            <person name="Wang X."/>
            <person name="Webber J."/>
            <person name="Heerema R.J."/>
            <person name="Klein P."/>
            <person name="Conner P."/>
            <person name="Grauke L."/>
            <person name="Grimwood J."/>
            <person name="Schmutz J."/>
            <person name="Randall J.J."/>
        </authorList>
    </citation>
    <scope>NUCLEOTIDE SEQUENCE</scope>
    <source>
        <tissue evidence="13">Leaf</tissue>
    </source>
</reference>
<dbReference type="GO" id="GO:0016705">
    <property type="term" value="F:oxidoreductase activity, acting on paired donors, with incorporation or reduction of molecular oxygen"/>
    <property type="evidence" value="ECO:0007669"/>
    <property type="project" value="InterPro"/>
</dbReference>
<keyword evidence="10 12" id="KW-0503">Monooxygenase</keyword>
<keyword evidence="7" id="KW-1133">Transmembrane helix</keyword>
<evidence type="ECO:0000256" key="12">
    <source>
        <dbReference type="RuleBase" id="RU000461"/>
    </source>
</evidence>
<comment type="caution">
    <text evidence="13">The sequence shown here is derived from an EMBL/GenBank/DDBJ whole genome shotgun (WGS) entry which is preliminary data.</text>
</comment>
<evidence type="ECO:0000313" key="14">
    <source>
        <dbReference type="Proteomes" id="UP000811246"/>
    </source>
</evidence>
<proteinExistence type="inferred from homology"/>
<protein>
    <recommendedName>
        <fullName evidence="15">Cytochrome P450</fullName>
    </recommendedName>
</protein>
<keyword evidence="9 12" id="KW-0408">Iron</keyword>
<keyword evidence="5" id="KW-0812">Transmembrane</keyword>
<comment type="cofactor">
    <cofactor evidence="1">
        <name>heme</name>
        <dbReference type="ChEBI" id="CHEBI:30413"/>
    </cofactor>
</comment>
<dbReference type="GO" id="GO:0016020">
    <property type="term" value="C:membrane"/>
    <property type="evidence" value="ECO:0007669"/>
    <property type="project" value="UniProtKB-SubCell"/>
</dbReference>
<evidence type="ECO:0000256" key="10">
    <source>
        <dbReference type="ARBA" id="ARBA00023033"/>
    </source>
</evidence>
<evidence type="ECO:0000256" key="9">
    <source>
        <dbReference type="ARBA" id="ARBA00023004"/>
    </source>
</evidence>
<evidence type="ECO:0000256" key="6">
    <source>
        <dbReference type="ARBA" id="ARBA00022723"/>
    </source>
</evidence>
<keyword evidence="11" id="KW-0472">Membrane</keyword>
<comment type="similarity">
    <text evidence="3 12">Belongs to the cytochrome P450 family.</text>
</comment>
<keyword evidence="8 12" id="KW-0560">Oxidoreductase</keyword>
<dbReference type="InterPro" id="IPR017972">
    <property type="entry name" value="Cyt_P450_CS"/>
</dbReference>
<dbReference type="PROSITE" id="PS00086">
    <property type="entry name" value="CYTOCHROME_P450"/>
    <property type="match status" value="1"/>
</dbReference>
<dbReference type="PANTHER" id="PTHR47953:SF19">
    <property type="entry name" value="OS06G0641600 PROTEIN"/>
    <property type="match status" value="1"/>
</dbReference>